<dbReference type="EMBL" id="FNWV01000011">
    <property type="protein sequence ID" value="SEH77976.1"/>
    <property type="molecule type" value="Genomic_DNA"/>
</dbReference>
<evidence type="ECO:0000256" key="5">
    <source>
        <dbReference type="ARBA" id="ARBA00023295"/>
    </source>
</evidence>
<dbReference type="OrthoDB" id="9800955at2"/>
<name>A0A1H6KQA9_RUMFL</name>
<protein>
    <submittedName>
        <fullName evidence="9">Aryl-phospho-beta-D-glucosidase BglC, GH1 family</fullName>
    </submittedName>
</protein>
<dbReference type="Pfam" id="PF00404">
    <property type="entry name" value="Dockerin_1"/>
    <property type="match status" value="1"/>
</dbReference>
<dbReference type="AlphaFoldDB" id="A0A1H6KQA9"/>
<dbReference type="InterPro" id="IPR018247">
    <property type="entry name" value="EF_Hand_1_Ca_BS"/>
</dbReference>
<evidence type="ECO:0000256" key="7">
    <source>
        <dbReference type="SAM" id="MobiDB-lite"/>
    </source>
</evidence>
<evidence type="ECO:0000256" key="6">
    <source>
        <dbReference type="ARBA" id="ARBA00023326"/>
    </source>
</evidence>
<keyword evidence="5" id="KW-0326">Glycosidase</keyword>
<dbReference type="PANTHER" id="PTHR31297:SF41">
    <property type="entry name" value="ENDOGLUCANASE, PUTATIVE (AFU_ORTHOLOGUE AFUA_5G01830)-RELATED"/>
    <property type="match status" value="1"/>
</dbReference>
<reference evidence="9 10" key="1">
    <citation type="submission" date="2016-10" db="EMBL/GenBank/DDBJ databases">
        <authorList>
            <person name="de Groot N.N."/>
        </authorList>
    </citation>
    <scope>NUCLEOTIDE SEQUENCE [LARGE SCALE GENOMIC DNA]</scope>
    <source>
        <strain evidence="9 10">YAD2003</strain>
    </source>
</reference>
<keyword evidence="4" id="KW-0119">Carbohydrate metabolism</keyword>
<dbReference type="Proteomes" id="UP000183190">
    <property type="component" value="Unassembled WGS sequence"/>
</dbReference>
<dbReference type="PROSITE" id="PS51766">
    <property type="entry name" value="DOCKERIN"/>
    <property type="match status" value="1"/>
</dbReference>
<feature type="region of interest" description="Disordered" evidence="7">
    <location>
        <begin position="669"/>
        <end position="690"/>
    </location>
</feature>
<organism evidence="9 10">
    <name type="scientific">Ruminococcus flavefaciens</name>
    <dbReference type="NCBI Taxonomy" id="1265"/>
    <lineage>
        <taxon>Bacteria</taxon>
        <taxon>Bacillati</taxon>
        <taxon>Bacillota</taxon>
        <taxon>Clostridia</taxon>
        <taxon>Eubacteriales</taxon>
        <taxon>Oscillospiraceae</taxon>
        <taxon>Ruminococcus</taxon>
    </lineage>
</organism>
<dbReference type="InterPro" id="IPR050386">
    <property type="entry name" value="Glycosyl_hydrolase_5"/>
</dbReference>
<evidence type="ECO:0000256" key="4">
    <source>
        <dbReference type="ARBA" id="ARBA00023277"/>
    </source>
</evidence>
<feature type="domain" description="Dockerin" evidence="8">
    <location>
        <begin position="679"/>
        <end position="749"/>
    </location>
</feature>
<dbReference type="CDD" id="cd14256">
    <property type="entry name" value="Dockerin_I"/>
    <property type="match status" value="1"/>
</dbReference>
<evidence type="ECO:0000313" key="10">
    <source>
        <dbReference type="Proteomes" id="UP000183190"/>
    </source>
</evidence>
<dbReference type="InterPro" id="IPR036439">
    <property type="entry name" value="Dockerin_dom_sf"/>
</dbReference>
<dbReference type="SUPFAM" id="SSF51445">
    <property type="entry name" value="(Trans)glycosidases"/>
    <property type="match status" value="1"/>
</dbReference>
<dbReference type="InterPro" id="IPR016134">
    <property type="entry name" value="Dockerin_dom"/>
</dbReference>
<keyword evidence="2" id="KW-0378">Hydrolase</keyword>
<dbReference type="Gene3D" id="3.20.20.80">
    <property type="entry name" value="Glycosidases"/>
    <property type="match status" value="1"/>
</dbReference>
<accession>A0A1H6KQA9</accession>
<evidence type="ECO:0000256" key="2">
    <source>
        <dbReference type="ARBA" id="ARBA00022801"/>
    </source>
</evidence>
<dbReference type="GO" id="GO:0005576">
    <property type="term" value="C:extracellular region"/>
    <property type="evidence" value="ECO:0007669"/>
    <property type="project" value="TreeGrafter"/>
</dbReference>
<evidence type="ECO:0000256" key="1">
    <source>
        <dbReference type="ARBA" id="ARBA00005641"/>
    </source>
</evidence>
<keyword evidence="3" id="KW-0136">Cellulose degradation</keyword>
<dbReference type="Gene3D" id="2.60.120.1070">
    <property type="match status" value="1"/>
</dbReference>
<feature type="compositionally biased region" description="Low complexity" evidence="7">
    <location>
        <begin position="669"/>
        <end position="681"/>
    </location>
</feature>
<evidence type="ECO:0000313" key="9">
    <source>
        <dbReference type="EMBL" id="SEH77976.1"/>
    </source>
</evidence>
<comment type="similarity">
    <text evidence="1">Belongs to the glycosyl hydrolase 5 (cellulase A) family.</text>
</comment>
<evidence type="ECO:0000259" key="8">
    <source>
        <dbReference type="PROSITE" id="PS51766"/>
    </source>
</evidence>
<dbReference type="PROSITE" id="PS00018">
    <property type="entry name" value="EF_HAND_1"/>
    <property type="match status" value="1"/>
</dbReference>
<dbReference type="InterPro" id="IPR001547">
    <property type="entry name" value="Glyco_hydro_5"/>
</dbReference>
<sequence>MFIEKNVKRLVSISAAAACIFSSLRIAPIGDYATAANTMTAFQITQNMKVGWNLGNTLDAYAQDENGNPLTTYGLDSETCWGCPKANETLFKALKAKGFNTVRIPTTWFQHLDSNNNVDPAWMARVHEVVDYAYKNGMYVILNIHHEEGWINRPDLATAYDDIKPRLLKLWEQIATEFKDYDQHLIFECMNEPRAKGTDWEWWYATPVAEADVINKLEADFVKLIRGMDGPYAKTRLLMLPGYVASSDKTFLNQIVLPENDDFLAVSIHAYTPYNFTMNTDEKTGAYHDTFTKEFSNDLAYNLQNFRDMFINKDVPVVIGEMGTSNFGNTQARVDWTTQYFTTTKKYGIPCVLWDNNIESNPKAPGECHGYINRETGEWYSSSLPIINKMMEIMNDDKIVWGSEGKMPEYSHQDLSAGKALISSDVEIDAAKAAAPVYGNTTPGVEISWNDLKGKEVAIKYTGDTPVLCFSDKSYDNWTEISPYTVDEKNGIAYYLVDKQLPASWSGDLSNVNHIQARTAAVTVVKQMVVLNAPDVEVEVPVDKTKKYKIDLDSNRNGNLTINLTGEAGTLTNGCLGFKTPDWTQIEWETTIGSDGTAAVTIALDKIPADATSIEFQIWYNPEKVEMKDYKVGAAQQTTTTTTTSTTTTTTTTTVTSTTTTSATTTVTETTTVSTPNTKSTGNGDANQDGEVDMGDVVLIMQSLANPNKYQLNGKAAEAADVYGNDGVTVKDAQVIQLFLLHKINSLPVAEGTVVD</sequence>
<dbReference type="InterPro" id="IPR017853">
    <property type="entry name" value="GH"/>
</dbReference>
<dbReference type="GO" id="GO:0009986">
    <property type="term" value="C:cell surface"/>
    <property type="evidence" value="ECO:0007669"/>
    <property type="project" value="TreeGrafter"/>
</dbReference>
<dbReference type="PANTHER" id="PTHR31297">
    <property type="entry name" value="GLUCAN ENDO-1,6-BETA-GLUCOSIDASE B"/>
    <property type="match status" value="1"/>
</dbReference>
<dbReference type="SUPFAM" id="SSF63446">
    <property type="entry name" value="Type I dockerin domain"/>
    <property type="match status" value="1"/>
</dbReference>
<evidence type="ECO:0000256" key="3">
    <source>
        <dbReference type="ARBA" id="ARBA00023001"/>
    </source>
</evidence>
<dbReference type="GO" id="GO:0030245">
    <property type="term" value="P:cellulose catabolic process"/>
    <property type="evidence" value="ECO:0007669"/>
    <property type="project" value="UniProtKB-KW"/>
</dbReference>
<keyword evidence="6" id="KW-0624">Polysaccharide degradation</keyword>
<proteinExistence type="inferred from homology"/>
<gene>
    <name evidence="9" type="ORF">SAMN02910265_02663</name>
</gene>
<dbReference type="RefSeq" id="WP_074718216.1">
    <property type="nucleotide sequence ID" value="NZ_FNWV01000011.1"/>
</dbReference>
<dbReference type="InterPro" id="IPR055030">
    <property type="entry name" value="Cbm74"/>
</dbReference>
<dbReference type="InterPro" id="IPR002105">
    <property type="entry name" value="Dockerin_1_rpt"/>
</dbReference>
<dbReference type="Pfam" id="PF00150">
    <property type="entry name" value="Cellulase"/>
    <property type="match status" value="1"/>
</dbReference>
<dbReference type="GO" id="GO:0008422">
    <property type="term" value="F:beta-glucosidase activity"/>
    <property type="evidence" value="ECO:0007669"/>
    <property type="project" value="TreeGrafter"/>
</dbReference>
<dbReference type="Pfam" id="PF22579">
    <property type="entry name" value="Cbm74"/>
    <property type="match status" value="1"/>
</dbReference>
<dbReference type="Gene3D" id="1.10.1330.10">
    <property type="entry name" value="Dockerin domain"/>
    <property type="match status" value="1"/>
</dbReference>